<keyword evidence="5" id="KW-1185">Reference proteome</keyword>
<dbReference type="OrthoDB" id="6150463at2759"/>
<dbReference type="GO" id="GO:0005634">
    <property type="term" value="C:nucleus"/>
    <property type="evidence" value="ECO:0007669"/>
    <property type="project" value="TreeGrafter"/>
</dbReference>
<dbReference type="GO" id="GO:0000981">
    <property type="term" value="F:DNA-binding transcription factor activity, RNA polymerase II-specific"/>
    <property type="evidence" value="ECO:0007669"/>
    <property type="project" value="TreeGrafter"/>
</dbReference>
<feature type="domain" description="C2H2-type" evidence="3">
    <location>
        <begin position="953"/>
        <end position="977"/>
    </location>
</feature>
<dbReference type="SMART" id="SM00355">
    <property type="entry name" value="ZnF_C2H2"/>
    <property type="match status" value="8"/>
</dbReference>
<evidence type="ECO:0000256" key="2">
    <source>
        <dbReference type="SAM" id="MobiDB-lite"/>
    </source>
</evidence>
<organism evidence="4 5">
    <name type="scientific">Elysia chlorotica</name>
    <name type="common">Eastern emerald elysia</name>
    <name type="synonym">Sea slug</name>
    <dbReference type="NCBI Taxonomy" id="188477"/>
    <lineage>
        <taxon>Eukaryota</taxon>
        <taxon>Metazoa</taxon>
        <taxon>Spiralia</taxon>
        <taxon>Lophotrochozoa</taxon>
        <taxon>Mollusca</taxon>
        <taxon>Gastropoda</taxon>
        <taxon>Heterobranchia</taxon>
        <taxon>Euthyneura</taxon>
        <taxon>Panpulmonata</taxon>
        <taxon>Sacoglossa</taxon>
        <taxon>Placobranchoidea</taxon>
        <taxon>Plakobranchidae</taxon>
        <taxon>Elysia</taxon>
    </lineage>
</organism>
<reference evidence="4 5" key="1">
    <citation type="submission" date="2019-01" db="EMBL/GenBank/DDBJ databases">
        <title>A draft genome assembly of the solar-powered sea slug Elysia chlorotica.</title>
        <authorList>
            <person name="Cai H."/>
            <person name="Li Q."/>
            <person name="Fang X."/>
            <person name="Li J."/>
            <person name="Curtis N.E."/>
            <person name="Altenburger A."/>
            <person name="Shibata T."/>
            <person name="Feng M."/>
            <person name="Maeda T."/>
            <person name="Schwartz J.A."/>
            <person name="Shigenobu S."/>
            <person name="Lundholm N."/>
            <person name="Nishiyama T."/>
            <person name="Yang H."/>
            <person name="Hasebe M."/>
            <person name="Li S."/>
            <person name="Pierce S.K."/>
            <person name="Wang J."/>
        </authorList>
    </citation>
    <scope>NUCLEOTIDE SEQUENCE [LARGE SCALE GENOMIC DNA]</scope>
    <source>
        <strain evidence="4">EC2010</strain>
        <tissue evidence="4">Whole organism of an adult</tissue>
    </source>
</reference>
<dbReference type="GO" id="GO:0045944">
    <property type="term" value="P:positive regulation of transcription by RNA polymerase II"/>
    <property type="evidence" value="ECO:0007669"/>
    <property type="project" value="TreeGrafter"/>
</dbReference>
<comment type="caution">
    <text evidence="4">The sequence shown here is derived from an EMBL/GenBank/DDBJ whole genome shotgun (WGS) entry which is preliminary data.</text>
</comment>
<dbReference type="PROSITE" id="PS00028">
    <property type="entry name" value="ZINC_FINGER_C2H2_1"/>
    <property type="match status" value="6"/>
</dbReference>
<evidence type="ECO:0000256" key="1">
    <source>
        <dbReference type="PROSITE-ProRule" id="PRU00042"/>
    </source>
</evidence>
<dbReference type="PANTHER" id="PTHR12451">
    <property type="entry name" value="TRANSCRIPTION FACTOR CASTOR PROTEIN MING -RELATED"/>
    <property type="match status" value="1"/>
</dbReference>
<dbReference type="InterPro" id="IPR013087">
    <property type="entry name" value="Znf_C2H2_type"/>
</dbReference>
<feature type="domain" description="C2H2-type" evidence="3">
    <location>
        <begin position="700"/>
        <end position="722"/>
    </location>
</feature>
<keyword evidence="1" id="KW-0863">Zinc-finger</keyword>
<keyword evidence="1" id="KW-0862">Zinc</keyword>
<name>A0A3S1BR51_ELYCH</name>
<dbReference type="GO" id="GO:0008270">
    <property type="term" value="F:zinc ion binding"/>
    <property type="evidence" value="ECO:0007669"/>
    <property type="project" value="UniProtKB-KW"/>
</dbReference>
<dbReference type="InterPro" id="IPR040373">
    <property type="entry name" value="CASZ1"/>
</dbReference>
<feature type="compositionally biased region" description="Low complexity" evidence="2">
    <location>
        <begin position="866"/>
        <end position="885"/>
    </location>
</feature>
<dbReference type="GO" id="GO:0000977">
    <property type="term" value="F:RNA polymerase II transcription regulatory region sequence-specific DNA binding"/>
    <property type="evidence" value="ECO:0007669"/>
    <property type="project" value="TreeGrafter"/>
</dbReference>
<evidence type="ECO:0000313" key="4">
    <source>
        <dbReference type="EMBL" id="RUS72909.1"/>
    </source>
</evidence>
<feature type="domain" description="C2H2-type" evidence="3">
    <location>
        <begin position="386"/>
        <end position="410"/>
    </location>
</feature>
<sequence>MDQKPISNVIDLTGMNNGSRGRGAESPSDVKTESCDRQNGRNLALDMSASGGHQSTTTHSAPEEMMGVFKSGVSPGPTEIVFKSGVAGSGQTPQVFLNPQGRVWGLHIPIKLADKRERDETWKKYLIRYTANDACYSRCACLYKDHYHCRTEGCKVTFKSKDGVRGHARFHELQDSISPMVFRAVSGNGVCPFEGCRYSKLEDHYHCNWVDCNQVIPSSAPTFARLEHYRIHEFSTPTSGKSAKAPTSMPTRGYMDPFQKRRGRPPKYVKHQVVPKVYLTDQEITDSTLAYLHGQPYQNSSILNGFRRFSSPEDSCPDQRCMFRGREHFHCGRRRCHMATDRMDILNLHAKDFHNNVSILEGFEFFERMVDCRRPACHNNRTNRHYHCMRPRCDYSFVRHSTMVQHNKKHPTVTSVVLSAPQLVSSRGRTLGPGTSKMSSLSPGLPKTYGVANYVPIAPAVTTPTSTTPLLPQPSVLRTSVPSTLAASTSPTNSKTVKSAGTFFPLSGLSTLAADAAKNQVSSSQHSVPSSEAAAAQVFTNGSSGSGPNQIISCAQLIQATGTPQVLSTQAGMCLALPQNLAATSMPLLTGQGKQSGLVTGLIPLGQLSPLVNLPVGQLVATSQGQILQPAGSNVVQVLQSPTPTQAMAPLALLLQHHQLLQQKGLSPPLSWAALRERMHFSVEHNCGRPFCKLKKKDHFHCLDCNQAFSDPTRLRSHIGKHGFKFKKSERSKKSSSASLPPESMAVDLSCQGKSTMKDIRQNLPEEDAEEELSSSLNLQPSVFTNMVSSAKAEHGQAYPTVCSGATLPAATPPVNLSQHHSPALDSMDGDDLNSSVVSNSSDWKQEDIPRSPSLVMDDSLDESNESSLNASSSSLTLCSSLSGRKSGRKRMSTQSKDFVSSDSMVDPKPSKHRKTSWGTRSHSDVPGGYKRVRCGEDCGYVRCAYRQTVSHFHCLRSDCGYGFSDKSRINQHTVRHQRLDLLMGEDFQQFRASVTCQRADCEFDEKASHFHCLKCPYSCADSSKVPAHRKYHAKLDNISSNGFTKFSGAADCQIASCSYFRKQTHYHCTFHGCNHAVLGPSQMAPHKLKHAQHQLVK</sequence>
<feature type="region of interest" description="Disordered" evidence="2">
    <location>
        <begin position="1"/>
        <end position="37"/>
    </location>
</feature>
<dbReference type="Proteomes" id="UP000271974">
    <property type="component" value="Unassembled WGS sequence"/>
</dbReference>
<feature type="compositionally biased region" description="Polar residues" evidence="2">
    <location>
        <begin position="894"/>
        <end position="904"/>
    </location>
</feature>
<keyword evidence="1" id="KW-0479">Metal-binding</keyword>
<evidence type="ECO:0000259" key="3">
    <source>
        <dbReference type="PROSITE" id="PS50157"/>
    </source>
</evidence>
<proteinExistence type="predicted"/>
<dbReference type="GO" id="GO:0045664">
    <property type="term" value="P:regulation of neuron differentiation"/>
    <property type="evidence" value="ECO:0007669"/>
    <property type="project" value="TreeGrafter"/>
</dbReference>
<dbReference type="PANTHER" id="PTHR12451:SF0">
    <property type="entry name" value="ZINC FINGER PROTEIN CASTOR HOMOLOG 1"/>
    <property type="match status" value="1"/>
</dbReference>
<feature type="domain" description="C2H2-type" evidence="3">
    <location>
        <begin position="147"/>
        <end position="176"/>
    </location>
</feature>
<accession>A0A3S1BR51</accession>
<dbReference type="PROSITE" id="PS50157">
    <property type="entry name" value="ZINC_FINGER_C2H2_2"/>
    <property type="match status" value="4"/>
</dbReference>
<dbReference type="EMBL" id="RQTK01001001">
    <property type="protein sequence ID" value="RUS72909.1"/>
    <property type="molecule type" value="Genomic_DNA"/>
</dbReference>
<dbReference type="AlphaFoldDB" id="A0A3S1BR51"/>
<feature type="compositionally biased region" description="Basic and acidic residues" evidence="2">
    <location>
        <begin position="28"/>
        <end position="37"/>
    </location>
</feature>
<evidence type="ECO:0000313" key="5">
    <source>
        <dbReference type="Proteomes" id="UP000271974"/>
    </source>
</evidence>
<feature type="region of interest" description="Disordered" evidence="2">
    <location>
        <begin position="814"/>
        <end position="923"/>
    </location>
</feature>
<protein>
    <recommendedName>
        <fullName evidence="3">C2H2-type domain-containing protein</fullName>
    </recommendedName>
</protein>
<feature type="region of interest" description="Disordered" evidence="2">
    <location>
        <begin position="722"/>
        <end position="752"/>
    </location>
</feature>
<gene>
    <name evidence="4" type="ORF">EGW08_019329</name>
</gene>